<dbReference type="PANTHER" id="PTHR13126">
    <property type="entry name" value="CHAPERONE ATP11"/>
    <property type="match status" value="1"/>
</dbReference>
<feature type="region of interest" description="Disordered" evidence="5">
    <location>
        <begin position="41"/>
        <end position="69"/>
    </location>
</feature>
<feature type="compositionally biased region" description="Polar residues" evidence="5">
    <location>
        <begin position="41"/>
        <end position="53"/>
    </location>
</feature>
<proteinExistence type="inferred from homology"/>
<evidence type="ECO:0000256" key="1">
    <source>
        <dbReference type="ARBA" id="ARBA00004173"/>
    </source>
</evidence>
<keyword evidence="4" id="KW-0496">Mitochondrion</keyword>
<reference evidence="6 7" key="1">
    <citation type="journal article" date="2018" name="J. Allergy Clin. Immunol.">
        <title>High-quality assembly of Dermatophagoides pteronyssinus genome and transcriptome reveals a wide range of novel allergens.</title>
        <authorList>
            <person name="Liu X.Y."/>
            <person name="Yang K.Y."/>
            <person name="Wang M.Q."/>
            <person name="Kwok J.S."/>
            <person name="Zeng X."/>
            <person name="Yang Z."/>
            <person name="Xiao X.J."/>
            <person name="Lau C.P."/>
            <person name="Li Y."/>
            <person name="Huang Z.M."/>
            <person name="Ba J.G."/>
            <person name="Yim A.K."/>
            <person name="Ouyang C.Y."/>
            <person name="Ngai S.M."/>
            <person name="Chan T.F."/>
            <person name="Leung E.L."/>
            <person name="Liu L."/>
            <person name="Liu Z.G."/>
            <person name="Tsui S.K."/>
        </authorList>
    </citation>
    <scope>NUCLEOTIDE SEQUENCE [LARGE SCALE GENOMIC DNA]</scope>
    <source>
        <strain evidence="6">Derp</strain>
    </source>
</reference>
<evidence type="ECO:0000256" key="3">
    <source>
        <dbReference type="ARBA" id="ARBA00022946"/>
    </source>
</evidence>
<evidence type="ECO:0000313" key="7">
    <source>
        <dbReference type="Proteomes" id="UP000887458"/>
    </source>
</evidence>
<dbReference type="Proteomes" id="UP000887458">
    <property type="component" value="Unassembled WGS sequence"/>
</dbReference>
<dbReference type="Pfam" id="PF06644">
    <property type="entry name" value="ATP11"/>
    <property type="match status" value="1"/>
</dbReference>
<evidence type="ECO:0000256" key="4">
    <source>
        <dbReference type="ARBA" id="ARBA00023128"/>
    </source>
</evidence>
<name>A0ABQ8IXN7_DERPT</name>
<keyword evidence="3" id="KW-0809">Transit peptide</keyword>
<reference evidence="6 7" key="2">
    <citation type="journal article" date="2022" name="Mol. Biol. Evol.">
        <title>Comparative Genomics Reveals Insights into the Divergent Evolution of Astigmatic Mites and Household Pest Adaptations.</title>
        <authorList>
            <person name="Xiong Q."/>
            <person name="Wan A.T."/>
            <person name="Liu X."/>
            <person name="Fung C.S."/>
            <person name="Xiao X."/>
            <person name="Malainual N."/>
            <person name="Hou J."/>
            <person name="Wang L."/>
            <person name="Wang M."/>
            <person name="Yang K.Y."/>
            <person name="Cui Y."/>
            <person name="Leung E.L."/>
            <person name="Nong W."/>
            <person name="Shin S.K."/>
            <person name="Au S.W."/>
            <person name="Jeong K.Y."/>
            <person name="Chew F.T."/>
            <person name="Hui J.H."/>
            <person name="Leung T.F."/>
            <person name="Tungtrongchitr A."/>
            <person name="Zhong N."/>
            <person name="Liu Z."/>
            <person name="Tsui S.K."/>
        </authorList>
    </citation>
    <scope>NUCLEOTIDE SEQUENCE [LARGE SCALE GENOMIC DNA]</scope>
    <source>
        <strain evidence="6">Derp</strain>
    </source>
</reference>
<dbReference type="EMBL" id="NJHN03000099">
    <property type="protein sequence ID" value="KAH9415081.1"/>
    <property type="molecule type" value="Genomic_DNA"/>
</dbReference>
<sequence>MINRILLMKIMNRNLRNLQQTKSNILPLYYSLAINPNNPVNKLSTETTCNAERQQQQQQPHQSSKEAKSIEENPYYSKYAEKIKKAQLQSSSSPELKQSTIVEDEKLKSEIKTIKESVSKTANLNKSKNKLDDIVKLDLLMDKTKEEIIQIWNLYHSKQMAPICLSIYYYPELSESKGIVLMMGEFDSNILNIIECQGLANQLQYYYLTEDPSAKLSLHLFNKEPKSFDHMRLIRHLEDGFISRQQQINLNQPD</sequence>
<comment type="similarity">
    <text evidence="2">Belongs to the ATP11 family.</text>
</comment>
<dbReference type="InterPro" id="IPR010591">
    <property type="entry name" value="ATP11"/>
</dbReference>
<keyword evidence="7" id="KW-1185">Reference proteome</keyword>
<comment type="subcellular location">
    <subcellularLocation>
        <location evidence="1">Mitochondrion</location>
    </subcellularLocation>
</comment>
<dbReference type="PANTHER" id="PTHR13126:SF0">
    <property type="entry name" value="ATP SYNTHASE MITOCHONDRIAL F1 COMPLEX ASSEMBLY FACTOR 1"/>
    <property type="match status" value="1"/>
</dbReference>
<protein>
    <submittedName>
        <fullName evidence="6">ATP synthase mitochondrial F1 complex assembly factor 1</fullName>
    </submittedName>
</protein>
<comment type="caution">
    <text evidence="6">The sequence shown here is derived from an EMBL/GenBank/DDBJ whole genome shotgun (WGS) entry which is preliminary data.</text>
</comment>
<evidence type="ECO:0000256" key="5">
    <source>
        <dbReference type="SAM" id="MobiDB-lite"/>
    </source>
</evidence>
<accession>A0ABQ8IXN7</accession>
<organism evidence="6 7">
    <name type="scientific">Dermatophagoides pteronyssinus</name>
    <name type="common">European house dust mite</name>
    <dbReference type="NCBI Taxonomy" id="6956"/>
    <lineage>
        <taxon>Eukaryota</taxon>
        <taxon>Metazoa</taxon>
        <taxon>Ecdysozoa</taxon>
        <taxon>Arthropoda</taxon>
        <taxon>Chelicerata</taxon>
        <taxon>Arachnida</taxon>
        <taxon>Acari</taxon>
        <taxon>Acariformes</taxon>
        <taxon>Sarcoptiformes</taxon>
        <taxon>Astigmata</taxon>
        <taxon>Psoroptidia</taxon>
        <taxon>Analgoidea</taxon>
        <taxon>Pyroglyphidae</taxon>
        <taxon>Dermatophagoidinae</taxon>
        <taxon>Dermatophagoides</taxon>
    </lineage>
</organism>
<gene>
    <name evidence="6" type="primary">ATPAF1_1</name>
    <name evidence="6" type="ORF">DERP_006167</name>
</gene>
<evidence type="ECO:0000256" key="2">
    <source>
        <dbReference type="ARBA" id="ARBA00009116"/>
    </source>
</evidence>
<evidence type="ECO:0000313" key="6">
    <source>
        <dbReference type="EMBL" id="KAH9415081.1"/>
    </source>
</evidence>